<dbReference type="EMBL" id="CAXKWB010003325">
    <property type="protein sequence ID" value="CAL4068954.1"/>
    <property type="molecule type" value="Genomic_DNA"/>
</dbReference>
<evidence type="ECO:0000313" key="1">
    <source>
        <dbReference type="EMBL" id="CAL4068954.1"/>
    </source>
</evidence>
<dbReference type="InterPro" id="IPR008983">
    <property type="entry name" value="Tumour_necrosis_fac-like_dom"/>
</dbReference>
<accession>A0AAV2Q5J7</accession>
<feature type="non-terminal residue" evidence="1">
    <location>
        <position position="268"/>
    </location>
</feature>
<dbReference type="Proteomes" id="UP001497623">
    <property type="component" value="Unassembled WGS sequence"/>
</dbReference>
<gene>
    <name evidence="1" type="ORF">MNOR_LOCUS7510</name>
</gene>
<dbReference type="AlphaFoldDB" id="A0AAV2Q5J7"/>
<protein>
    <submittedName>
        <fullName evidence="1">Uncharacterized protein</fullName>
    </submittedName>
</protein>
<organism evidence="1 2">
    <name type="scientific">Meganyctiphanes norvegica</name>
    <name type="common">Northern krill</name>
    <name type="synonym">Thysanopoda norvegica</name>
    <dbReference type="NCBI Taxonomy" id="48144"/>
    <lineage>
        <taxon>Eukaryota</taxon>
        <taxon>Metazoa</taxon>
        <taxon>Ecdysozoa</taxon>
        <taxon>Arthropoda</taxon>
        <taxon>Crustacea</taxon>
        <taxon>Multicrustacea</taxon>
        <taxon>Malacostraca</taxon>
        <taxon>Eumalacostraca</taxon>
        <taxon>Eucarida</taxon>
        <taxon>Euphausiacea</taxon>
        <taxon>Euphausiidae</taxon>
        <taxon>Meganyctiphanes</taxon>
    </lineage>
</organism>
<proteinExistence type="predicted"/>
<name>A0AAV2Q5J7_MEGNR</name>
<keyword evidence="2" id="KW-1185">Reference proteome</keyword>
<sequence length="268" mass="30381">MVRKNLILLQRIPPLLVTPEKILAVFLFKFSPDFVSKRHTYFTKRAQLCTTQSHAKRQNDGRGGGVEQIFTYYLKSQCYEDPERLGADGIICAIGEGVCGADRTWEGPCVIIVFSKSRLMVDSIVLREICADRQRSDLIQSQSRIYFGLDAEGFWEISIFLEILLDEIASNLANLGRIPVLQCPGWPSFVLLGRALLLGWPQLDLMRNRQRITSAEAQYYGFGTAANSVIIYAYKGDIIYVYLASGHLYENDARYRGYATFTGFKIAY</sequence>
<evidence type="ECO:0000313" key="2">
    <source>
        <dbReference type="Proteomes" id="UP001497623"/>
    </source>
</evidence>
<comment type="caution">
    <text evidence="1">The sequence shown here is derived from an EMBL/GenBank/DDBJ whole genome shotgun (WGS) entry which is preliminary data.</text>
</comment>
<dbReference type="Gene3D" id="2.60.120.40">
    <property type="match status" value="1"/>
</dbReference>
<reference evidence="1 2" key="1">
    <citation type="submission" date="2024-05" db="EMBL/GenBank/DDBJ databases">
        <authorList>
            <person name="Wallberg A."/>
        </authorList>
    </citation>
    <scope>NUCLEOTIDE SEQUENCE [LARGE SCALE GENOMIC DNA]</scope>
</reference>